<feature type="region of interest" description="Disordered" evidence="1">
    <location>
        <begin position="154"/>
        <end position="176"/>
    </location>
</feature>
<accession>A0A1B9I508</accession>
<dbReference type="PANTHER" id="PTHR40466:SF1">
    <property type="entry name" value="FUNGAL PROTEIN"/>
    <property type="match status" value="1"/>
</dbReference>
<keyword evidence="2" id="KW-0812">Transmembrane</keyword>
<dbReference type="AlphaFoldDB" id="A0A1B9I508"/>
<gene>
    <name evidence="3" type="ORF">I206_03896</name>
</gene>
<feature type="compositionally biased region" description="Polar residues" evidence="1">
    <location>
        <begin position="154"/>
        <end position="167"/>
    </location>
</feature>
<dbReference type="PANTHER" id="PTHR40466">
    <property type="entry name" value="EXPRESSED PROTEIN"/>
    <property type="match status" value="1"/>
</dbReference>
<sequence>MSSLPPRQPQSDPHNLSHAGNLQQATKNVNRFAKRDPALYPLSIIVTGILGVAGYFFMTKASEPDATRQLMSSGMVNPWDHKDKQDIGTSAAAQFKYRYKTRDGHFEDAHPTLNHTVEQPFFSSPSLAWYFCRRVTDSLTCVMVEVHSSKKILRTNTQPPKHPTTSEYYDRIDQDGMNHGKNQERDIFGYRFEWPF</sequence>
<protein>
    <submittedName>
        <fullName evidence="3">Uncharacterized protein</fullName>
    </submittedName>
</protein>
<organism evidence="3">
    <name type="scientific">Kwoniella pini CBS 10737</name>
    <dbReference type="NCBI Taxonomy" id="1296096"/>
    <lineage>
        <taxon>Eukaryota</taxon>
        <taxon>Fungi</taxon>
        <taxon>Dikarya</taxon>
        <taxon>Basidiomycota</taxon>
        <taxon>Agaricomycotina</taxon>
        <taxon>Tremellomycetes</taxon>
        <taxon>Tremellales</taxon>
        <taxon>Cryptococcaceae</taxon>
        <taxon>Kwoniella</taxon>
    </lineage>
</organism>
<feature type="transmembrane region" description="Helical" evidence="2">
    <location>
        <begin position="38"/>
        <end position="58"/>
    </location>
</feature>
<keyword evidence="2" id="KW-1133">Transmembrane helix</keyword>
<evidence type="ECO:0000256" key="2">
    <source>
        <dbReference type="SAM" id="Phobius"/>
    </source>
</evidence>
<evidence type="ECO:0000313" key="3">
    <source>
        <dbReference type="EMBL" id="OCF50571.1"/>
    </source>
</evidence>
<reference evidence="3" key="2">
    <citation type="submission" date="2016-07" db="EMBL/GenBank/DDBJ databases">
        <title>Evolution of pathogenesis and genome organization in the Tremellales.</title>
        <authorList>
            <person name="Cuomo C."/>
            <person name="Litvintseva A."/>
            <person name="Heitman J."/>
            <person name="Chen Y."/>
            <person name="Sun S."/>
            <person name="Springer D."/>
            <person name="Dromer F."/>
            <person name="Young S."/>
            <person name="Zeng Q."/>
            <person name="Chapman S."/>
            <person name="Gujja S."/>
            <person name="Saif S."/>
            <person name="Birren B."/>
        </authorList>
    </citation>
    <scope>NUCLEOTIDE SEQUENCE</scope>
    <source>
        <strain evidence="3">CBS 10737</strain>
    </source>
</reference>
<reference evidence="3" key="1">
    <citation type="submission" date="2013-07" db="EMBL/GenBank/DDBJ databases">
        <title>The Genome Sequence of Cryptococcus pinus CBS10737.</title>
        <authorList>
            <consortium name="The Broad Institute Genome Sequencing Platform"/>
            <person name="Cuomo C."/>
            <person name="Litvintseva A."/>
            <person name="Chen Y."/>
            <person name="Heitman J."/>
            <person name="Sun S."/>
            <person name="Springer D."/>
            <person name="Dromer F."/>
            <person name="Young S.K."/>
            <person name="Zeng Q."/>
            <person name="Gargeya S."/>
            <person name="Fitzgerald M."/>
            <person name="Abouelleil A."/>
            <person name="Alvarado L."/>
            <person name="Berlin A.M."/>
            <person name="Chapman S.B."/>
            <person name="Dewar J."/>
            <person name="Goldberg J."/>
            <person name="Griggs A."/>
            <person name="Gujja S."/>
            <person name="Hansen M."/>
            <person name="Howarth C."/>
            <person name="Imamovic A."/>
            <person name="Larimer J."/>
            <person name="McCowan C."/>
            <person name="Murphy C."/>
            <person name="Pearson M."/>
            <person name="Priest M."/>
            <person name="Roberts A."/>
            <person name="Saif S."/>
            <person name="Shea T."/>
            <person name="Sykes S."/>
            <person name="Wortman J."/>
            <person name="Nusbaum C."/>
            <person name="Birren B."/>
        </authorList>
    </citation>
    <scope>NUCLEOTIDE SEQUENCE [LARGE SCALE GENOMIC DNA]</scope>
    <source>
        <strain evidence="3">CBS 10737</strain>
    </source>
</reference>
<dbReference type="STRING" id="1296096.A0A1B9I508"/>
<proteinExistence type="predicted"/>
<keyword evidence="2" id="KW-0472">Membrane</keyword>
<dbReference type="InterPro" id="IPR039965">
    <property type="entry name" value="C3H7.08c"/>
</dbReference>
<name>A0A1B9I508_9TREE</name>
<feature type="region of interest" description="Disordered" evidence="1">
    <location>
        <begin position="1"/>
        <end position="20"/>
    </location>
</feature>
<dbReference type="OrthoDB" id="3141857at2759"/>
<evidence type="ECO:0000256" key="1">
    <source>
        <dbReference type="SAM" id="MobiDB-lite"/>
    </source>
</evidence>
<dbReference type="EMBL" id="KI894010">
    <property type="protein sequence ID" value="OCF50571.1"/>
    <property type="molecule type" value="Genomic_DNA"/>
</dbReference>